<proteinExistence type="predicted"/>
<dbReference type="AlphaFoldDB" id="B7TIU0"/>
<dbReference type="InterPro" id="IPR032821">
    <property type="entry name" value="PKS_assoc"/>
</dbReference>
<dbReference type="InterPro" id="IPR001227">
    <property type="entry name" value="Ac_transferase_dom_sf"/>
</dbReference>
<feature type="domain" description="Ketosynthase family 3 (KS3)" evidence="1">
    <location>
        <begin position="1"/>
        <end position="117"/>
    </location>
</feature>
<accession>B7TIU0</accession>
<dbReference type="GO" id="GO:0044550">
    <property type="term" value="P:secondary metabolite biosynthetic process"/>
    <property type="evidence" value="ECO:0007669"/>
    <property type="project" value="TreeGrafter"/>
</dbReference>
<dbReference type="CDD" id="cd00833">
    <property type="entry name" value="PKS"/>
    <property type="match status" value="1"/>
</dbReference>
<protein>
    <submittedName>
        <fullName evidence="2">Polyketide synthase</fullName>
    </submittedName>
</protein>
<dbReference type="GO" id="GO:0006633">
    <property type="term" value="P:fatty acid biosynthetic process"/>
    <property type="evidence" value="ECO:0007669"/>
    <property type="project" value="TreeGrafter"/>
</dbReference>
<dbReference type="Gene3D" id="3.40.47.10">
    <property type="match status" value="1"/>
</dbReference>
<dbReference type="SUPFAM" id="SSF53901">
    <property type="entry name" value="Thiolase-like"/>
    <property type="match status" value="1"/>
</dbReference>
<dbReference type="PANTHER" id="PTHR43775">
    <property type="entry name" value="FATTY ACID SYNTHASE"/>
    <property type="match status" value="1"/>
</dbReference>
<feature type="non-terminal residue" evidence="2">
    <location>
        <position position="1"/>
    </location>
</feature>
<dbReference type="PANTHER" id="PTHR43775:SF29">
    <property type="entry name" value="ASPERFURANONE POLYKETIDE SYNTHASE AFOG-RELATED"/>
    <property type="match status" value="1"/>
</dbReference>
<sequence length="244" mass="26497">EGHGTGTQAGDPIEAEAIATVFTQHVDTPLYVGALKSNIGHLEGASGLAAVIKTILALEHAMIPPNHGLDRVNLAVKDEWNLAFPTGLIPWPGNGLRRASINSFGFGGTNAHAVLDDAQSYCSRHGLNASVPSTVLQSPESASRGPRSPQILVLSAFDEGGIRRQRDAYDTYFHRRVPSGPEEGWNYLSSLAYTLSERRTHFPWRSFAICNGPRALRSLEFSPTVRVNPKLQLCFVFSGHGAQW</sequence>
<dbReference type="Pfam" id="PF02801">
    <property type="entry name" value="Ketoacyl-synt_C"/>
    <property type="match status" value="1"/>
</dbReference>
<dbReference type="PROSITE" id="PS52004">
    <property type="entry name" value="KS3_2"/>
    <property type="match status" value="1"/>
</dbReference>
<dbReference type="InterPro" id="IPR020841">
    <property type="entry name" value="PKS_Beta-ketoAc_synthase_dom"/>
</dbReference>
<dbReference type="EMBL" id="FJ227569">
    <property type="protein sequence ID" value="ACJ67094.1"/>
    <property type="molecule type" value="Genomic_DNA"/>
</dbReference>
<organism evidence="2">
    <name type="scientific">Helicascus kanaloanus</name>
    <dbReference type="NCBI Taxonomy" id="85914"/>
    <lineage>
        <taxon>Eukaryota</taxon>
        <taxon>Fungi</taxon>
        <taxon>Dikarya</taxon>
        <taxon>Ascomycota</taxon>
        <taxon>Pezizomycotina</taxon>
        <taxon>Dothideomycetes</taxon>
        <taxon>Pleosporomycetidae</taxon>
        <taxon>Pleosporales</taxon>
        <taxon>Massarineae</taxon>
        <taxon>Morosphaeriaceae</taxon>
        <taxon>Helicascus</taxon>
    </lineage>
</organism>
<dbReference type="Gene3D" id="3.40.366.10">
    <property type="entry name" value="Malonyl-Coenzyme A Acyl Carrier Protein, domain 2"/>
    <property type="match status" value="1"/>
</dbReference>
<evidence type="ECO:0000259" key="1">
    <source>
        <dbReference type="PROSITE" id="PS52004"/>
    </source>
</evidence>
<dbReference type="SMART" id="SM00825">
    <property type="entry name" value="PKS_KS"/>
    <property type="match status" value="1"/>
</dbReference>
<dbReference type="InterPro" id="IPR014031">
    <property type="entry name" value="Ketoacyl_synth_C"/>
</dbReference>
<reference evidence="2" key="1">
    <citation type="journal article" date="2009" name="Appl. Environ. Microbiol.">
        <title>Insect-specific polyketide synthases (PKSs), potential PKS-nonribosomal peptide synthetase hybrids, and novel PKS clades in tropical fungi.</title>
        <authorList>
            <person name="Amnuaykanjanasin A."/>
            <person name="Phonghanpot S."/>
            <person name="Sengpanich N."/>
            <person name="Cheevadhanarak S."/>
            <person name="Tanticharoen M."/>
        </authorList>
    </citation>
    <scope>NUCLEOTIDE SEQUENCE</scope>
    <source>
        <strain evidence="2">F1R1B1</strain>
    </source>
</reference>
<dbReference type="InterPro" id="IPR016039">
    <property type="entry name" value="Thiolase-like"/>
</dbReference>
<dbReference type="GO" id="GO:0004312">
    <property type="term" value="F:fatty acid synthase activity"/>
    <property type="evidence" value="ECO:0007669"/>
    <property type="project" value="TreeGrafter"/>
</dbReference>
<evidence type="ECO:0000313" key="2">
    <source>
        <dbReference type="EMBL" id="ACJ67094.1"/>
    </source>
</evidence>
<dbReference type="InterPro" id="IPR050091">
    <property type="entry name" value="PKS_NRPS_Biosynth_Enz"/>
</dbReference>
<name>B7TIU0_9PLEO</name>
<dbReference type="Pfam" id="PF16197">
    <property type="entry name" value="KAsynt_C_assoc"/>
    <property type="match status" value="1"/>
</dbReference>
<feature type="non-terminal residue" evidence="2">
    <location>
        <position position="244"/>
    </location>
</feature>
<dbReference type="Gene3D" id="3.30.70.3290">
    <property type="match status" value="1"/>
</dbReference>